<evidence type="ECO:0000313" key="3">
    <source>
        <dbReference type="EMBL" id="CAK5277981.1"/>
    </source>
</evidence>
<dbReference type="InterPro" id="IPR009081">
    <property type="entry name" value="PP-bd_ACP"/>
</dbReference>
<comment type="caution">
    <text evidence="1">Lacks conserved residue(s) required for the propagation of feature annotation.</text>
</comment>
<accession>A0AAD2HMP5</accession>
<evidence type="ECO:0000313" key="4">
    <source>
        <dbReference type="Proteomes" id="UP001295794"/>
    </source>
</evidence>
<dbReference type="EMBL" id="CAVNYO010000421">
    <property type="protein sequence ID" value="CAK5277981.1"/>
    <property type="molecule type" value="Genomic_DNA"/>
</dbReference>
<feature type="non-terminal residue" evidence="3">
    <location>
        <position position="372"/>
    </location>
</feature>
<feature type="region of interest" description="N-terminal hotdog fold" evidence="1">
    <location>
        <begin position="1"/>
        <end position="14"/>
    </location>
</feature>
<dbReference type="InterPro" id="IPR036736">
    <property type="entry name" value="ACP-like_sf"/>
</dbReference>
<reference evidence="3" key="1">
    <citation type="submission" date="2023-11" db="EMBL/GenBank/DDBJ databases">
        <authorList>
            <person name="De Vega J J."/>
            <person name="De Vega J J."/>
        </authorList>
    </citation>
    <scope>NUCLEOTIDE SEQUENCE</scope>
</reference>
<gene>
    <name evidence="3" type="ORF">MYCIT1_LOCUS27173</name>
</gene>
<feature type="region of interest" description="C-terminal hotdog fold" evidence="1">
    <location>
        <begin position="39"/>
        <end position="188"/>
    </location>
</feature>
<organism evidence="3 4">
    <name type="scientific">Mycena citricolor</name>
    <dbReference type="NCBI Taxonomy" id="2018698"/>
    <lineage>
        <taxon>Eukaryota</taxon>
        <taxon>Fungi</taxon>
        <taxon>Dikarya</taxon>
        <taxon>Basidiomycota</taxon>
        <taxon>Agaricomycotina</taxon>
        <taxon>Agaricomycetes</taxon>
        <taxon>Agaricomycetidae</taxon>
        <taxon>Agaricales</taxon>
        <taxon>Marasmiineae</taxon>
        <taxon>Mycenaceae</taxon>
        <taxon>Mycena</taxon>
    </lineage>
</organism>
<dbReference type="PROSITE" id="PS52019">
    <property type="entry name" value="PKS_MFAS_DH"/>
    <property type="match status" value="1"/>
</dbReference>
<dbReference type="InterPro" id="IPR049900">
    <property type="entry name" value="PKS_mFAS_DH"/>
</dbReference>
<name>A0AAD2HMP5_9AGAR</name>
<evidence type="ECO:0000256" key="1">
    <source>
        <dbReference type="PROSITE-ProRule" id="PRU01363"/>
    </source>
</evidence>
<dbReference type="Gene3D" id="1.10.1200.10">
    <property type="entry name" value="ACP-like"/>
    <property type="match status" value="1"/>
</dbReference>
<dbReference type="Pfam" id="PF14765">
    <property type="entry name" value="PS-DH"/>
    <property type="match status" value="1"/>
</dbReference>
<proteinExistence type="predicted"/>
<comment type="caution">
    <text evidence="3">The sequence shown here is derived from an EMBL/GenBank/DDBJ whole genome shotgun (WGS) entry which is preliminary data.</text>
</comment>
<keyword evidence="4" id="KW-1185">Reference proteome</keyword>
<dbReference type="Pfam" id="PF00550">
    <property type="entry name" value="PP-binding"/>
    <property type="match status" value="1"/>
</dbReference>
<dbReference type="Proteomes" id="UP001295794">
    <property type="component" value="Unassembled WGS sequence"/>
</dbReference>
<dbReference type="SUPFAM" id="SSF47336">
    <property type="entry name" value="ACP-like"/>
    <property type="match status" value="1"/>
</dbReference>
<feature type="non-terminal residue" evidence="3">
    <location>
        <position position="1"/>
    </location>
</feature>
<dbReference type="Gene3D" id="3.10.129.110">
    <property type="entry name" value="Polyketide synthase dehydratase"/>
    <property type="match status" value="1"/>
</dbReference>
<sequence length="372" mass="42064">VHVSGQFHIKSKDDLHKQALSLLPSMIEQVKSGLRHSKTQLFHRESIYQSIFPRVVQYGTQYCTIQAIEFDPLTLQSLSLFQLPVGFKRGKYIVHPIWLDTLLHAAGFVLNLQCNSENMFICAQAGEIYIDSYKIDLQKSYALYCQLISTDNASVSVNIYVTPSLDPQNVVAHLSNVQFQQVKLLNLQKSFSKVVASQDIQYNGSYTNKYNLLTLKPDCSYEDIDHILFMLLSALCNVPINTLQLDIQLTSLGLDSFLFIELASELSGIFPDLELSTYHLSLCESIRELCNLIQQELAAKKIAYTKKQVSFIEASNVLSRYSSNLVCIQEGVSDEHIPVFLVHDGSGLGDCYKNLFPINRAVWAFYNPKLTQ</sequence>
<dbReference type="InterPro" id="IPR049551">
    <property type="entry name" value="PKS_DH_C"/>
</dbReference>
<dbReference type="InterPro" id="IPR042104">
    <property type="entry name" value="PKS_dehydratase_sf"/>
</dbReference>
<dbReference type="AlphaFoldDB" id="A0AAD2HMP5"/>
<evidence type="ECO:0000259" key="2">
    <source>
        <dbReference type="PROSITE" id="PS52019"/>
    </source>
</evidence>
<protein>
    <recommendedName>
        <fullName evidence="2">PKS/mFAS DH domain-containing protein</fullName>
    </recommendedName>
</protein>
<feature type="domain" description="PKS/mFAS DH" evidence="2">
    <location>
        <begin position="1"/>
        <end position="188"/>
    </location>
</feature>